<dbReference type="InterPro" id="IPR041588">
    <property type="entry name" value="Integrase_H2C2"/>
</dbReference>
<protein>
    <recommendedName>
        <fullName evidence="2">Gypsy retrotransposon integrase-like protein 1</fullName>
    </recommendedName>
</protein>
<name>A0A8C5D830_GOUWI</name>
<dbReference type="PANTHER" id="PTHR37984">
    <property type="entry name" value="PROTEIN CBG26694"/>
    <property type="match status" value="1"/>
</dbReference>
<evidence type="ECO:0000313" key="5">
    <source>
        <dbReference type="Ensembl" id="ENSGWIP00000002802.1"/>
    </source>
</evidence>
<dbReference type="Pfam" id="PF17921">
    <property type="entry name" value="Integrase_H2C2"/>
    <property type="match status" value="1"/>
</dbReference>
<dbReference type="InterPro" id="IPR043502">
    <property type="entry name" value="DNA/RNA_pol_sf"/>
</dbReference>
<organism evidence="5 6">
    <name type="scientific">Gouania willdenowi</name>
    <name type="common">Blunt-snouted clingfish</name>
    <name type="synonym">Lepadogaster willdenowi</name>
    <dbReference type="NCBI Taxonomy" id="441366"/>
    <lineage>
        <taxon>Eukaryota</taxon>
        <taxon>Metazoa</taxon>
        <taxon>Chordata</taxon>
        <taxon>Craniata</taxon>
        <taxon>Vertebrata</taxon>
        <taxon>Euteleostomi</taxon>
        <taxon>Actinopterygii</taxon>
        <taxon>Neopterygii</taxon>
        <taxon>Teleostei</taxon>
        <taxon>Neoteleostei</taxon>
        <taxon>Acanthomorphata</taxon>
        <taxon>Ovalentaria</taxon>
        <taxon>Blenniimorphae</taxon>
        <taxon>Blenniiformes</taxon>
        <taxon>Gobiesocoidei</taxon>
        <taxon>Gobiesocidae</taxon>
        <taxon>Gobiesocinae</taxon>
        <taxon>Gouania</taxon>
    </lineage>
</organism>
<dbReference type="PANTHER" id="PTHR37984:SF5">
    <property type="entry name" value="PROTEIN NYNRIN-LIKE"/>
    <property type="match status" value="1"/>
</dbReference>
<keyword evidence="6" id="KW-1185">Reference proteome</keyword>
<reference evidence="5" key="2">
    <citation type="submission" date="2025-08" db="UniProtKB">
        <authorList>
            <consortium name="Ensembl"/>
        </authorList>
    </citation>
    <scope>IDENTIFICATION</scope>
</reference>
<feature type="domain" description="Reverse transcriptase/retrotransposon-derived protein RNase H-like" evidence="3">
    <location>
        <begin position="72"/>
        <end position="151"/>
    </location>
</feature>
<dbReference type="Ensembl" id="ENSGWIT00000003030.1">
    <property type="protein sequence ID" value="ENSGWIP00000002802.1"/>
    <property type="gene ID" value="ENSGWIG00000001522.1"/>
</dbReference>
<evidence type="ECO:0000313" key="6">
    <source>
        <dbReference type="Proteomes" id="UP000694680"/>
    </source>
</evidence>
<proteinExistence type="predicted"/>
<evidence type="ECO:0000259" key="4">
    <source>
        <dbReference type="Pfam" id="PF17921"/>
    </source>
</evidence>
<dbReference type="InterPro" id="IPR050951">
    <property type="entry name" value="Retrovirus_Pol_polyprotein"/>
</dbReference>
<evidence type="ECO:0000256" key="1">
    <source>
        <dbReference type="ARBA" id="ARBA00023268"/>
    </source>
</evidence>
<evidence type="ECO:0000256" key="2">
    <source>
        <dbReference type="ARBA" id="ARBA00039658"/>
    </source>
</evidence>
<dbReference type="Gene3D" id="3.30.70.270">
    <property type="match status" value="1"/>
</dbReference>
<dbReference type="Proteomes" id="UP000694680">
    <property type="component" value="Chromosome 13"/>
</dbReference>
<accession>A0A8C5D830</accession>
<reference evidence="5" key="1">
    <citation type="submission" date="2020-06" db="EMBL/GenBank/DDBJ databases">
        <authorList>
            <consortium name="Wellcome Sanger Institute Data Sharing"/>
        </authorList>
    </citation>
    <scope>NUCLEOTIDE SEQUENCE [LARGE SCALE GENOMIC DNA]</scope>
</reference>
<dbReference type="Gene3D" id="1.10.340.70">
    <property type="match status" value="1"/>
</dbReference>
<dbReference type="InterPro" id="IPR041577">
    <property type="entry name" value="RT_RNaseH_2"/>
</dbReference>
<dbReference type="AlphaFoldDB" id="A0A8C5D830"/>
<dbReference type="InterPro" id="IPR043128">
    <property type="entry name" value="Rev_trsase/Diguanyl_cyclase"/>
</dbReference>
<keyword evidence="1" id="KW-0511">Multifunctional enzyme</keyword>
<evidence type="ECO:0000259" key="3">
    <source>
        <dbReference type="Pfam" id="PF17919"/>
    </source>
</evidence>
<dbReference type="Pfam" id="PF17919">
    <property type="entry name" value="RT_RNaseH_2"/>
    <property type="match status" value="1"/>
</dbReference>
<reference evidence="5" key="3">
    <citation type="submission" date="2025-09" db="UniProtKB">
        <authorList>
            <consortium name="Ensembl"/>
        </authorList>
    </citation>
    <scope>IDENTIFICATION</scope>
</reference>
<sequence>MVLSHNRNINNNSLRSTHVLLVCGLCFLGHLTDQSGVRPDPDKVKAIHQLASPGDVQNLKRELGMGKNTSAWGHSHQSAFQNIKELLTTAPVLAFYDVAKPTVVSADTSSYGLGDVLLQLHEEQRKPEAYCSRCLTEAEKHYTQIKKEYLAGAIVIPRTLRAEILQKIHDGHQGLTKCRDRANASVWWPGLFVEVKNTVESHQTCQEQKRAHQREPLISTLLPNRPWKRIALDLCE</sequence>
<dbReference type="SUPFAM" id="SSF56672">
    <property type="entry name" value="DNA/RNA polymerases"/>
    <property type="match status" value="1"/>
</dbReference>
<feature type="domain" description="Integrase zinc-binding" evidence="4">
    <location>
        <begin position="156"/>
        <end position="210"/>
    </location>
</feature>